<accession>A0A7R8WH53</accession>
<organism evidence="1">
    <name type="scientific">Cyprideis torosa</name>
    <dbReference type="NCBI Taxonomy" id="163714"/>
    <lineage>
        <taxon>Eukaryota</taxon>
        <taxon>Metazoa</taxon>
        <taxon>Ecdysozoa</taxon>
        <taxon>Arthropoda</taxon>
        <taxon>Crustacea</taxon>
        <taxon>Oligostraca</taxon>
        <taxon>Ostracoda</taxon>
        <taxon>Podocopa</taxon>
        <taxon>Podocopida</taxon>
        <taxon>Cytherocopina</taxon>
        <taxon>Cytheroidea</taxon>
        <taxon>Cytherideidae</taxon>
        <taxon>Cyprideis</taxon>
    </lineage>
</organism>
<gene>
    <name evidence="1" type="ORF">CTOB1V02_LOCUS8748</name>
</gene>
<reference evidence="1" key="1">
    <citation type="submission" date="2020-11" db="EMBL/GenBank/DDBJ databases">
        <authorList>
            <person name="Tran Van P."/>
        </authorList>
    </citation>
    <scope>NUCLEOTIDE SEQUENCE</scope>
</reference>
<dbReference type="AlphaFoldDB" id="A0A7R8WH53"/>
<proteinExistence type="predicted"/>
<sequence>MSSTASILPYLFAAVFQLKLFKGDSGSTKLRLLGLVALAYTLWLCFAAGFSNWLSVSLLYLPAVLIYWRACHDNQQQAHFGWLDKGIIAALVLAVLSGFVLN</sequence>
<name>A0A7R8WH53_9CRUS</name>
<protein>
    <submittedName>
        <fullName evidence="1">Uncharacterized protein</fullName>
    </submittedName>
</protein>
<evidence type="ECO:0000313" key="1">
    <source>
        <dbReference type="EMBL" id="CAD7230892.1"/>
    </source>
</evidence>
<dbReference type="EMBL" id="OB663043">
    <property type="protein sequence ID" value="CAD7230892.1"/>
    <property type="molecule type" value="Genomic_DNA"/>
</dbReference>